<proteinExistence type="predicted"/>
<gene>
    <name evidence="2" type="ORF">B0T15DRAFT_508800</name>
</gene>
<accession>A0AAJ0GY85</accession>
<evidence type="ECO:0000313" key="2">
    <source>
        <dbReference type="EMBL" id="KAK3308319.1"/>
    </source>
</evidence>
<evidence type="ECO:0000256" key="1">
    <source>
        <dbReference type="SAM" id="MobiDB-lite"/>
    </source>
</evidence>
<dbReference type="EMBL" id="JAUDZG010000002">
    <property type="protein sequence ID" value="KAK3308319.1"/>
    <property type="molecule type" value="Genomic_DNA"/>
</dbReference>
<organism evidence="2 3">
    <name type="scientific">Chaetomium strumarium</name>
    <dbReference type="NCBI Taxonomy" id="1170767"/>
    <lineage>
        <taxon>Eukaryota</taxon>
        <taxon>Fungi</taxon>
        <taxon>Dikarya</taxon>
        <taxon>Ascomycota</taxon>
        <taxon>Pezizomycotina</taxon>
        <taxon>Sordariomycetes</taxon>
        <taxon>Sordariomycetidae</taxon>
        <taxon>Sordariales</taxon>
        <taxon>Chaetomiaceae</taxon>
        <taxon>Chaetomium</taxon>
    </lineage>
</organism>
<reference evidence="2" key="2">
    <citation type="submission" date="2023-06" db="EMBL/GenBank/DDBJ databases">
        <authorList>
            <consortium name="Lawrence Berkeley National Laboratory"/>
            <person name="Mondo S.J."/>
            <person name="Hensen N."/>
            <person name="Bonometti L."/>
            <person name="Westerberg I."/>
            <person name="Brannstrom I.O."/>
            <person name="Guillou S."/>
            <person name="Cros-Aarteil S."/>
            <person name="Calhoun S."/>
            <person name="Haridas S."/>
            <person name="Kuo A."/>
            <person name="Pangilinan J."/>
            <person name="Riley R."/>
            <person name="Labutti K."/>
            <person name="Andreopoulos B."/>
            <person name="Lipzen A."/>
            <person name="Chen C."/>
            <person name="Yanf M."/>
            <person name="Daum C."/>
            <person name="Ng V."/>
            <person name="Clum A."/>
            <person name="Steindorff A."/>
            <person name="Ohm R."/>
            <person name="Martin F."/>
            <person name="Silar P."/>
            <person name="Natvig D."/>
            <person name="Lalanne C."/>
            <person name="Gautier V."/>
            <person name="Ament-Velasquez S.L."/>
            <person name="Kruys A."/>
            <person name="Hutchinson M.I."/>
            <person name="Powell A.J."/>
            <person name="Barry K."/>
            <person name="Miller A.N."/>
            <person name="Grigoriev I.V."/>
            <person name="Debuchy R."/>
            <person name="Gladieux P."/>
            <person name="Thoren M.H."/>
            <person name="Johannesson H."/>
        </authorList>
    </citation>
    <scope>NUCLEOTIDE SEQUENCE</scope>
    <source>
        <strain evidence="2">CBS 333.67</strain>
    </source>
</reference>
<feature type="region of interest" description="Disordered" evidence="1">
    <location>
        <begin position="1"/>
        <end position="24"/>
    </location>
</feature>
<keyword evidence="3" id="KW-1185">Reference proteome</keyword>
<reference evidence="2" key="1">
    <citation type="journal article" date="2023" name="Mol. Phylogenet. Evol.">
        <title>Genome-scale phylogeny and comparative genomics of the fungal order Sordariales.</title>
        <authorList>
            <person name="Hensen N."/>
            <person name="Bonometti L."/>
            <person name="Westerberg I."/>
            <person name="Brannstrom I.O."/>
            <person name="Guillou S."/>
            <person name="Cros-Aarteil S."/>
            <person name="Calhoun S."/>
            <person name="Haridas S."/>
            <person name="Kuo A."/>
            <person name="Mondo S."/>
            <person name="Pangilinan J."/>
            <person name="Riley R."/>
            <person name="LaButti K."/>
            <person name="Andreopoulos B."/>
            <person name="Lipzen A."/>
            <person name="Chen C."/>
            <person name="Yan M."/>
            <person name="Daum C."/>
            <person name="Ng V."/>
            <person name="Clum A."/>
            <person name="Steindorff A."/>
            <person name="Ohm R.A."/>
            <person name="Martin F."/>
            <person name="Silar P."/>
            <person name="Natvig D.O."/>
            <person name="Lalanne C."/>
            <person name="Gautier V."/>
            <person name="Ament-Velasquez S.L."/>
            <person name="Kruys A."/>
            <person name="Hutchinson M.I."/>
            <person name="Powell A.J."/>
            <person name="Barry K."/>
            <person name="Miller A.N."/>
            <person name="Grigoriev I.V."/>
            <person name="Debuchy R."/>
            <person name="Gladieux P."/>
            <person name="Hiltunen Thoren M."/>
            <person name="Johannesson H."/>
        </authorList>
    </citation>
    <scope>NUCLEOTIDE SEQUENCE</scope>
    <source>
        <strain evidence="2">CBS 333.67</strain>
    </source>
</reference>
<evidence type="ECO:0000313" key="3">
    <source>
        <dbReference type="Proteomes" id="UP001273166"/>
    </source>
</evidence>
<feature type="compositionally biased region" description="Basic residues" evidence="1">
    <location>
        <begin position="1"/>
        <end position="15"/>
    </location>
</feature>
<dbReference type="Proteomes" id="UP001273166">
    <property type="component" value="Unassembled WGS sequence"/>
</dbReference>
<dbReference type="GeneID" id="87886577"/>
<comment type="caution">
    <text evidence="2">The sequence shown here is derived from an EMBL/GenBank/DDBJ whole genome shotgun (WGS) entry which is preliminary data.</text>
</comment>
<dbReference type="AlphaFoldDB" id="A0AAJ0GY85"/>
<sequence length="230" mass="25440">MIKKSKQSLKAKRERRSSIEIESDSTITTEDYAGAFADFGDSVSMGDSVFQGDDEESMALISAASSDDFDLDRIKPLLKSATTDDDDALNWKEVYKAVTGYAVLQQEPEDFLSAAILCRESRHRRAFKTRCTLSSWPGSLDQCRRSNPAGSKHNKAGRGVTRLLNLPSMSMSTPVKCYSSGGSLERQEVYERIKQLLSGFDKVNDLANEADRKNDAAPLLNLTRSLLISP</sequence>
<protein>
    <submittedName>
        <fullName evidence="2">Uncharacterized protein</fullName>
    </submittedName>
</protein>
<name>A0AAJ0GY85_9PEZI</name>
<dbReference type="RefSeq" id="XP_062724099.1">
    <property type="nucleotide sequence ID" value="XM_062867748.1"/>
</dbReference>